<feature type="transmembrane region" description="Helical" evidence="1">
    <location>
        <begin position="43"/>
        <end position="64"/>
    </location>
</feature>
<feature type="transmembrane region" description="Helical" evidence="1">
    <location>
        <begin position="12"/>
        <end position="37"/>
    </location>
</feature>
<dbReference type="AlphaFoldDB" id="A0A9D1LCW5"/>
<sequence length="135" mass="13625">MKGARVSAFVGIFKGLLLATVVTLVGMLLLAAAVVLLGMSDGVLSALNQVLKLASIVAGVRAAVGIGGSRGFATGAVVALLYMVIGYGLYCALGGMLFSWTAMLGEILLGAAAGAISGTIFVNLHPRGKKRFRAA</sequence>
<comment type="caution">
    <text evidence="2">The sequence shown here is derived from an EMBL/GenBank/DDBJ whole genome shotgun (WGS) entry which is preliminary data.</text>
</comment>
<dbReference type="NCBIfam" id="TIGR04086">
    <property type="entry name" value="TIGR04086_membr"/>
    <property type="match status" value="1"/>
</dbReference>
<name>A0A9D1LCW5_9FIRM</name>
<dbReference type="Pfam" id="PF12670">
    <property type="entry name" value="DUF3792"/>
    <property type="match status" value="1"/>
</dbReference>
<proteinExistence type="predicted"/>
<dbReference type="Proteomes" id="UP000824072">
    <property type="component" value="Unassembled WGS sequence"/>
</dbReference>
<reference evidence="2" key="1">
    <citation type="submission" date="2020-10" db="EMBL/GenBank/DDBJ databases">
        <authorList>
            <person name="Gilroy R."/>
        </authorList>
    </citation>
    <scope>NUCLEOTIDE SEQUENCE</scope>
    <source>
        <strain evidence="2">ChiHcec3-11533</strain>
    </source>
</reference>
<keyword evidence="1" id="KW-0472">Membrane</keyword>
<evidence type="ECO:0000256" key="1">
    <source>
        <dbReference type="SAM" id="Phobius"/>
    </source>
</evidence>
<feature type="transmembrane region" description="Helical" evidence="1">
    <location>
        <begin position="76"/>
        <end position="101"/>
    </location>
</feature>
<keyword evidence="1" id="KW-0812">Transmembrane</keyword>
<accession>A0A9D1LCW5</accession>
<reference evidence="2" key="2">
    <citation type="journal article" date="2021" name="PeerJ">
        <title>Extensive microbial diversity within the chicken gut microbiome revealed by metagenomics and culture.</title>
        <authorList>
            <person name="Gilroy R."/>
            <person name="Ravi A."/>
            <person name="Getino M."/>
            <person name="Pursley I."/>
            <person name="Horton D.L."/>
            <person name="Alikhan N.F."/>
            <person name="Baker D."/>
            <person name="Gharbi K."/>
            <person name="Hall N."/>
            <person name="Watson M."/>
            <person name="Adriaenssens E.M."/>
            <person name="Foster-Nyarko E."/>
            <person name="Jarju S."/>
            <person name="Secka A."/>
            <person name="Antonio M."/>
            <person name="Oren A."/>
            <person name="Chaudhuri R.R."/>
            <person name="La Ragione R."/>
            <person name="Hildebrand F."/>
            <person name="Pallen M.J."/>
        </authorList>
    </citation>
    <scope>NUCLEOTIDE SEQUENCE</scope>
    <source>
        <strain evidence="2">ChiHcec3-11533</strain>
    </source>
</reference>
<dbReference type="EMBL" id="DVMU01000210">
    <property type="protein sequence ID" value="HIU34885.1"/>
    <property type="molecule type" value="Genomic_DNA"/>
</dbReference>
<organism evidence="2 3">
    <name type="scientific">Candidatus Pullichristensenella excrementigallinarum</name>
    <dbReference type="NCBI Taxonomy" id="2840907"/>
    <lineage>
        <taxon>Bacteria</taxon>
        <taxon>Bacillati</taxon>
        <taxon>Bacillota</taxon>
        <taxon>Clostridia</taxon>
        <taxon>Candidatus Pullichristensenella</taxon>
    </lineage>
</organism>
<keyword evidence="1" id="KW-1133">Transmembrane helix</keyword>
<evidence type="ECO:0000313" key="3">
    <source>
        <dbReference type="Proteomes" id="UP000824072"/>
    </source>
</evidence>
<dbReference type="InterPro" id="IPR023804">
    <property type="entry name" value="DUF3792_TM"/>
</dbReference>
<feature type="transmembrane region" description="Helical" evidence="1">
    <location>
        <begin position="107"/>
        <end position="124"/>
    </location>
</feature>
<evidence type="ECO:0000313" key="2">
    <source>
        <dbReference type="EMBL" id="HIU34885.1"/>
    </source>
</evidence>
<gene>
    <name evidence="2" type="ORF">IAB02_10005</name>
</gene>
<protein>
    <submittedName>
        <fullName evidence="2">TIGR04086 family membrane protein</fullName>
    </submittedName>
</protein>